<feature type="compositionally biased region" description="Low complexity" evidence="7">
    <location>
        <begin position="203"/>
        <end position="234"/>
    </location>
</feature>
<keyword evidence="2" id="KW-0134">Cell wall</keyword>
<keyword evidence="5" id="KW-0677">Repeat</keyword>
<dbReference type="GO" id="GO:0005199">
    <property type="term" value="F:structural constituent of cell wall"/>
    <property type="evidence" value="ECO:0007669"/>
    <property type="project" value="InterPro"/>
</dbReference>
<evidence type="ECO:0000256" key="8">
    <source>
        <dbReference type="SAM" id="SignalP"/>
    </source>
</evidence>
<feature type="region of interest" description="Disordered" evidence="7">
    <location>
        <begin position="193"/>
        <end position="245"/>
    </location>
</feature>
<evidence type="ECO:0000256" key="6">
    <source>
        <dbReference type="ARBA" id="ARBA00038219"/>
    </source>
</evidence>
<dbReference type="InterPro" id="IPR000420">
    <property type="entry name" value="Yeast_PIR_rpt"/>
</dbReference>
<dbReference type="PROSITE" id="PS50256">
    <property type="entry name" value="PIR_REPEAT_2"/>
    <property type="match status" value="1"/>
</dbReference>
<evidence type="ECO:0000256" key="1">
    <source>
        <dbReference type="ARBA" id="ARBA00004191"/>
    </source>
</evidence>
<reference evidence="10 11" key="1">
    <citation type="submission" date="2016-03" db="EMBL/GenBank/DDBJ databases">
        <title>The draft genome sequence of Fonsecaea nubica causative agent of cutaneous subcutaneous infection in human host.</title>
        <authorList>
            <person name="Costa F."/>
            <person name="Sybren D.H."/>
            <person name="Raittz R.T."/>
            <person name="Weiss V.A."/>
            <person name="Leao A.C."/>
            <person name="Gomes R."/>
            <person name="De Souza E.M."/>
            <person name="Pedrosa F.O."/>
            <person name="Steffens M.B."/>
            <person name="Bombassaro A."/>
            <person name="Tadra-Sfeir M.Z."/>
            <person name="Moreno L.F."/>
            <person name="Najafzadeh M.J."/>
            <person name="Felipe M.S."/>
            <person name="Teixeira M."/>
            <person name="Sun J."/>
            <person name="Xi L."/>
            <person name="Castro M.A."/>
            <person name="Vicente V.A."/>
        </authorList>
    </citation>
    <scope>NUCLEOTIDE SEQUENCE [LARGE SCALE GENOMIC DNA]</scope>
    <source>
        <strain evidence="10 11">CBS 269.64</strain>
    </source>
</reference>
<keyword evidence="4 8" id="KW-0732">Signal</keyword>
<organism evidence="10 11">
    <name type="scientific">Fonsecaea nubica</name>
    <dbReference type="NCBI Taxonomy" id="856822"/>
    <lineage>
        <taxon>Eukaryota</taxon>
        <taxon>Fungi</taxon>
        <taxon>Dikarya</taxon>
        <taxon>Ascomycota</taxon>
        <taxon>Pezizomycotina</taxon>
        <taxon>Eurotiomycetes</taxon>
        <taxon>Chaetothyriomycetidae</taxon>
        <taxon>Chaetothyriales</taxon>
        <taxon>Herpotrichiellaceae</taxon>
        <taxon>Fonsecaea</taxon>
    </lineage>
</organism>
<evidence type="ECO:0000256" key="5">
    <source>
        <dbReference type="ARBA" id="ARBA00022737"/>
    </source>
</evidence>
<feature type="region of interest" description="Disordered" evidence="7">
    <location>
        <begin position="61"/>
        <end position="83"/>
    </location>
</feature>
<feature type="compositionally biased region" description="Low complexity" evidence="7">
    <location>
        <begin position="61"/>
        <end position="75"/>
    </location>
</feature>
<evidence type="ECO:0000256" key="7">
    <source>
        <dbReference type="SAM" id="MobiDB-lite"/>
    </source>
</evidence>
<dbReference type="Proteomes" id="UP000185904">
    <property type="component" value="Unassembled WGS sequence"/>
</dbReference>
<evidence type="ECO:0000256" key="4">
    <source>
        <dbReference type="ARBA" id="ARBA00022729"/>
    </source>
</evidence>
<feature type="signal peptide" evidence="8">
    <location>
        <begin position="1"/>
        <end position="17"/>
    </location>
</feature>
<dbReference type="EMBL" id="LVCJ01000001">
    <property type="protein sequence ID" value="OAL40466.1"/>
    <property type="molecule type" value="Genomic_DNA"/>
</dbReference>
<sequence>MIRSLCVSVVLYSCAYASPIAQPQPQAATAVIPPPQPPPPGCVGTFPGVFGIALTNISVRASPSTPAPSSETNPAGKLRERQEAPPVPIFTMGVVSQIGDGQVQGGMHTTTITMSTTSMAPVSQIGDGQIQAPVVTAVSGTYATEASLVVAPTSNVPVPFPPQVSHGYATPSKPPTVLEQACGVSTRLNLSPTFPLPSPSPSISPLQPSMPAPFSSSSTSPFLNSSSTSATPSTSPTPTPSPRLSLVSCLTDSTLRLHLGDNNLYDAFNRTGYIASNYQFQFDGPPQSGAIWTSGWSICPVNNNNNDSSSNSRSTPTSGTNAVEYDGIRTLALGGSTTFWQCLSGDFYNLYTENWAAQCSPVELRVVRLVDCGQ</sequence>
<feature type="domain" description="Cell wall mannoprotein PIR1-like C-terminal" evidence="9">
    <location>
        <begin position="329"/>
        <end position="362"/>
    </location>
</feature>
<dbReference type="GeneID" id="34583629"/>
<comment type="subcellular location">
    <subcellularLocation>
        <location evidence="1">Secreted</location>
        <location evidence="1">Cell wall</location>
    </subcellularLocation>
</comment>
<evidence type="ECO:0000256" key="2">
    <source>
        <dbReference type="ARBA" id="ARBA00022512"/>
    </source>
</evidence>
<protein>
    <recommendedName>
        <fullName evidence="9">Cell wall mannoprotein PIR1-like C-terminal domain-containing protein</fullName>
    </recommendedName>
</protein>
<keyword evidence="11" id="KW-1185">Reference proteome</keyword>
<name>A0A178DFB5_9EURO</name>
<dbReference type="PANTHER" id="PTHR47254">
    <property type="entry name" value="CELL WALL MANNOPROTEIN CIS3-RELATED"/>
    <property type="match status" value="1"/>
</dbReference>
<gene>
    <name evidence="10" type="ORF">AYO20_00202</name>
</gene>
<comment type="similarity">
    <text evidence="6">Belongs to the PIR protein family.</text>
</comment>
<evidence type="ECO:0000256" key="3">
    <source>
        <dbReference type="ARBA" id="ARBA00022525"/>
    </source>
</evidence>
<dbReference type="OrthoDB" id="5415592at2759"/>
<comment type="caution">
    <text evidence="10">The sequence shown here is derived from an EMBL/GenBank/DDBJ whole genome shotgun (WGS) entry which is preliminary data.</text>
</comment>
<proteinExistence type="inferred from homology"/>
<keyword evidence="3" id="KW-0964">Secreted</keyword>
<dbReference type="InterPro" id="IPR051153">
    <property type="entry name" value="Yeast_CWMannoprotein_PIR"/>
</dbReference>
<feature type="domain" description="Cell wall mannoprotein PIR1-like C-terminal" evidence="9">
    <location>
        <begin position="264"/>
        <end position="301"/>
    </location>
</feature>
<dbReference type="Pfam" id="PF00399">
    <property type="entry name" value="PIR"/>
    <property type="match status" value="1"/>
</dbReference>
<dbReference type="GO" id="GO:0009277">
    <property type="term" value="C:fungal-type cell wall"/>
    <property type="evidence" value="ECO:0007669"/>
    <property type="project" value="TreeGrafter"/>
</dbReference>
<evidence type="ECO:0000313" key="11">
    <source>
        <dbReference type="Proteomes" id="UP000185904"/>
    </source>
</evidence>
<dbReference type="Pfam" id="PF22799">
    <property type="entry name" value="PIR1-like_C"/>
    <property type="match status" value="2"/>
</dbReference>
<dbReference type="InterPro" id="IPR054508">
    <property type="entry name" value="PIR1-like_C"/>
</dbReference>
<dbReference type="PANTHER" id="PTHR47254:SF1">
    <property type="entry name" value="CELL WALL MANNOPROTEIN CIS3-RELATED"/>
    <property type="match status" value="1"/>
</dbReference>
<dbReference type="AlphaFoldDB" id="A0A178DFB5"/>
<dbReference type="GO" id="GO:0031505">
    <property type="term" value="P:fungal-type cell wall organization"/>
    <property type="evidence" value="ECO:0007669"/>
    <property type="project" value="UniProtKB-ARBA"/>
</dbReference>
<dbReference type="RefSeq" id="XP_022505478.1">
    <property type="nucleotide sequence ID" value="XM_022638513.1"/>
</dbReference>
<evidence type="ECO:0000313" key="10">
    <source>
        <dbReference type="EMBL" id="OAL40466.1"/>
    </source>
</evidence>
<feature type="chain" id="PRO_5008084226" description="Cell wall mannoprotein PIR1-like C-terminal domain-containing protein" evidence="8">
    <location>
        <begin position="18"/>
        <end position="374"/>
    </location>
</feature>
<accession>A0A178DFB5</accession>
<evidence type="ECO:0000259" key="9">
    <source>
        <dbReference type="Pfam" id="PF22799"/>
    </source>
</evidence>